<protein>
    <submittedName>
        <fullName evidence="2">Uncharacterized protein</fullName>
    </submittedName>
</protein>
<dbReference type="PANTHER" id="PTHR47326">
    <property type="entry name" value="TRANSPOSABLE ELEMENT TC3 TRANSPOSASE-LIKE PROTEIN"/>
    <property type="match status" value="1"/>
</dbReference>
<keyword evidence="3" id="KW-1185">Reference proteome</keyword>
<keyword evidence="1" id="KW-0812">Transmembrane</keyword>
<gene>
    <name evidence="2" type="ORF">BDFB_008768</name>
</gene>
<keyword evidence="1" id="KW-0472">Membrane</keyword>
<accession>A0A482W9R1</accession>
<feature type="non-terminal residue" evidence="2">
    <location>
        <position position="132"/>
    </location>
</feature>
<dbReference type="PANTHER" id="PTHR47326:SF1">
    <property type="entry name" value="HTH PSQ-TYPE DOMAIN-CONTAINING PROTEIN"/>
    <property type="match status" value="1"/>
</dbReference>
<dbReference type="AlphaFoldDB" id="A0A482W9R1"/>
<evidence type="ECO:0000313" key="3">
    <source>
        <dbReference type="Proteomes" id="UP000292052"/>
    </source>
</evidence>
<evidence type="ECO:0000256" key="1">
    <source>
        <dbReference type="SAM" id="Phobius"/>
    </source>
</evidence>
<keyword evidence="1" id="KW-1133">Transmembrane helix</keyword>
<feature type="transmembrane region" description="Helical" evidence="1">
    <location>
        <begin position="15"/>
        <end position="34"/>
    </location>
</feature>
<proteinExistence type="predicted"/>
<organism evidence="2 3">
    <name type="scientific">Asbolus verrucosus</name>
    <name type="common">Desert ironclad beetle</name>
    <dbReference type="NCBI Taxonomy" id="1661398"/>
    <lineage>
        <taxon>Eukaryota</taxon>
        <taxon>Metazoa</taxon>
        <taxon>Ecdysozoa</taxon>
        <taxon>Arthropoda</taxon>
        <taxon>Hexapoda</taxon>
        <taxon>Insecta</taxon>
        <taxon>Pterygota</taxon>
        <taxon>Neoptera</taxon>
        <taxon>Endopterygota</taxon>
        <taxon>Coleoptera</taxon>
        <taxon>Polyphaga</taxon>
        <taxon>Cucujiformia</taxon>
        <taxon>Tenebrionidae</taxon>
        <taxon>Pimeliinae</taxon>
        <taxon>Asbolus</taxon>
    </lineage>
</organism>
<dbReference type="Proteomes" id="UP000292052">
    <property type="component" value="Unassembled WGS sequence"/>
</dbReference>
<sequence>MENGLILCMLALKNFRNISMLTLLFFLIKTFIFLESKRIDKKKSASRNKIDSEFSLTKSDFVPKVNYCEWFLYNMNDDILDVKFFTDEAWFHLEGYVNSQNMRTWSTENPPSCLHDDELTNGYFQQVTPSTH</sequence>
<reference evidence="2 3" key="1">
    <citation type="submission" date="2017-03" db="EMBL/GenBank/DDBJ databases">
        <title>Genome of the blue death feigning beetle - Asbolus verrucosus.</title>
        <authorList>
            <person name="Rider S.D."/>
        </authorList>
    </citation>
    <scope>NUCLEOTIDE SEQUENCE [LARGE SCALE GENOMIC DNA]</scope>
    <source>
        <strain evidence="2">Butters</strain>
        <tissue evidence="2">Head and leg muscle</tissue>
    </source>
</reference>
<dbReference type="OrthoDB" id="8195099at2759"/>
<evidence type="ECO:0000313" key="2">
    <source>
        <dbReference type="EMBL" id="RZC41941.1"/>
    </source>
</evidence>
<comment type="caution">
    <text evidence="2">The sequence shown here is derived from an EMBL/GenBank/DDBJ whole genome shotgun (WGS) entry which is preliminary data.</text>
</comment>
<dbReference type="EMBL" id="QDEB01012710">
    <property type="protein sequence ID" value="RZC41941.1"/>
    <property type="molecule type" value="Genomic_DNA"/>
</dbReference>
<name>A0A482W9R1_ASBVE</name>